<sequence length="419" mass="45853">MIKLLFLGLGHLSRGDVTIAADAARRLPRSTYTIAFLATADVVPQLRDLGIPAIALDGRSTAANLDIVDGVVASFRPTMLVAADAFTLNYSVGWSGLNVRILRERYGLPLASFDQYDWRAADYVVDFYGHHLKRFPPLLESCDLLIRNCPLNRPAVGGSGGSGGVVHVALAGGGPHDGGLDPPDRRTNGSGRVRRPTVFLANSRWEYVDVNKRSGASGMAQLIDAMPRVLHSHLAALRRPLTVVHVGPVPWRFPIAEQIEYRHLPTLPPTSFYEQLVGADLYVTTNAASVTLSHAVLAGVPSLLLQNDRTLYLGPDGRDRAGHGWLVDAAPGLTAAYPFRVCPWGWYGFLTPVLRDNPYTDCFVTANVFDRDEVLRTQHGLLDDASIRTVLHSRQMDFRDRLGRMPPAGDVLEVEVANR</sequence>
<name>A0A8J3ZI37_9ACTN</name>
<protein>
    <submittedName>
        <fullName evidence="2">Uncharacterized protein</fullName>
    </submittedName>
</protein>
<dbReference type="RefSeq" id="WP_204012564.1">
    <property type="nucleotide sequence ID" value="NZ_BOPG01000113.1"/>
</dbReference>
<accession>A0A8J3ZI37</accession>
<keyword evidence="3" id="KW-1185">Reference proteome</keyword>
<dbReference type="InterPro" id="IPR045945">
    <property type="entry name" value="DUF6365"/>
</dbReference>
<organism evidence="2 3">
    <name type="scientific">Virgisporangium aurantiacum</name>
    <dbReference type="NCBI Taxonomy" id="175570"/>
    <lineage>
        <taxon>Bacteria</taxon>
        <taxon>Bacillati</taxon>
        <taxon>Actinomycetota</taxon>
        <taxon>Actinomycetes</taxon>
        <taxon>Micromonosporales</taxon>
        <taxon>Micromonosporaceae</taxon>
        <taxon>Virgisporangium</taxon>
    </lineage>
</organism>
<feature type="compositionally biased region" description="Basic and acidic residues" evidence="1">
    <location>
        <begin position="178"/>
        <end position="187"/>
    </location>
</feature>
<comment type="caution">
    <text evidence="2">The sequence shown here is derived from an EMBL/GenBank/DDBJ whole genome shotgun (WGS) entry which is preliminary data.</text>
</comment>
<gene>
    <name evidence="2" type="ORF">Vau01_118200</name>
</gene>
<evidence type="ECO:0000313" key="2">
    <source>
        <dbReference type="EMBL" id="GIJ64304.1"/>
    </source>
</evidence>
<dbReference type="EMBL" id="BOPG01000113">
    <property type="protein sequence ID" value="GIJ64304.1"/>
    <property type="molecule type" value="Genomic_DNA"/>
</dbReference>
<dbReference type="Pfam" id="PF19892">
    <property type="entry name" value="DUF6365"/>
    <property type="match status" value="1"/>
</dbReference>
<dbReference type="AlphaFoldDB" id="A0A8J3ZI37"/>
<dbReference type="Proteomes" id="UP000612585">
    <property type="component" value="Unassembled WGS sequence"/>
</dbReference>
<feature type="region of interest" description="Disordered" evidence="1">
    <location>
        <begin position="173"/>
        <end position="192"/>
    </location>
</feature>
<reference evidence="2" key="1">
    <citation type="submission" date="2021-01" db="EMBL/GenBank/DDBJ databases">
        <title>Whole genome shotgun sequence of Virgisporangium aurantiacum NBRC 16421.</title>
        <authorList>
            <person name="Komaki H."/>
            <person name="Tamura T."/>
        </authorList>
    </citation>
    <scope>NUCLEOTIDE SEQUENCE</scope>
    <source>
        <strain evidence="2">NBRC 16421</strain>
    </source>
</reference>
<evidence type="ECO:0000256" key="1">
    <source>
        <dbReference type="SAM" id="MobiDB-lite"/>
    </source>
</evidence>
<evidence type="ECO:0000313" key="3">
    <source>
        <dbReference type="Proteomes" id="UP000612585"/>
    </source>
</evidence>
<proteinExistence type="predicted"/>